<reference evidence="10 11" key="1">
    <citation type="submission" date="2010-05" db="EMBL/GenBank/DDBJ databases">
        <title>The Genome Sequence of Thecamonas trahens ATCC 50062.</title>
        <authorList>
            <consortium name="The Broad Institute Genome Sequencing Platform"/>
            <person name="Russ C."/>
            <person name="Cuomo C."/>
            <person name="Shea T."/>
            <person name="Young S.K."/>
            <person name="Zeng Q."/>
            <person name="Koehrsen M."/>
            <person name="Haas B."/>
            <person name="Borodovsky M."/>
            <person name="Guigo R."/>
            <person name="Alvarado L."/>
            <person name="Berlin A."/>
            <person name="Bochicchio J."/>
            <person name="Borenstein D."/>
            <person name="Chapman S."/>
            <person name="Chen Z."/>
            <person name="Freedman E."/>
            <person name="Gellesch M."/>
            <person name="Goldberg J."/>
            <person name="Griggs A."/>
            <person name="Gujja S."/>
            <person name="Heilman E."/>
            <person name="Heiman D."/>
            <person name="Hepburn T."/>
            <person name="Howarth C."/>
            <person name="Jen D."/>
            <person name="Larson L."/>
            <person name="Mehta T."/>
            <person name="Park D."/>
            <person name="Pearson M."/>
            <person name="Roberts A."/>
            <person name="Saif S."/>
            <person name="Shenoy N."/>
            <person name="Sisk P."/>
            <person name="Stolte C."/>
            <person name="Sykes S."/>
            <person name="Thomson T."/>
            <person name="Walk T."/>
            <person name="White J."/>
            <person name="Yandava C."/>
            <person name="Burger G."/>
            <person name="Gray M.W."/>
            <person name="Holland P.W.H."/>
            <person name="King N."/>
            <person name="Lang F.B.F."/>
            <person name="Roger A.J."/>
            <person name="Ruiz-Trillo I."/>
            <person name="Lander E."/>
            <person name="Nusbaum C."/>
        </authorList>
    </citation>
    <scope>NUCLEOTIDE SEQUENCE [LARGE SCALE GENOMIC DNA]</scope>
    <source>
        <strain evidence="10 11">ATCC 50062</strain>
    </source>
</reference>
<dbReference type="EMBL" id="GL349492">
    <property type="protein sequence ID" value="KNC54927.1"/>
    <property type="molecule type" value="Genomic_DNA"/>
</dbReference>
<dbReference type="InterPro" id="IPR000626">
    <property type="entry name" value="Ubiquitin-like_dom"/>
</dbReference>
<evidence type="ECO:0000256" key="5">
    <source>
        <dbReference type="ARBA" id="ARBA00023187"/>
    </source>
</evidence>
<dbReference type="FunFam" id="1.10.10.790:FF:000002">
    <property type="entry name" value="Splicing factor 3A subunit 1"/>
    <property type="match status" value="1"/>
</dbReference>
<dbReference type="Proteomes" id="UP000054408">
    <property type="component" value="Unassembled WGS sequence"/>
</dbReference>
<feature type="region of interest" description="Disordered" evidence="7">
    <location>
        <begin position="451"/>
        <end position="631"/>
    </location>
</feature>
<feature type="domain" description="SURP motif" evidence="9">
    <location>
        <begin position="18"/>
        <end position="60"/>
    </location>
</feature>
<dbReference type="SUPFAM" id="SSF54236">
    <property type="entry name" value="Ubiquitin-like"/>
    <property type="match status" value="1"/>
</dbReference>
<dbReference type="PANTHER" id="PTHR15316:SF1">
    <property type="entry name" value="SPLICING FACTOR 3A SUBUNIT 1"/>
    <property type="match status" value="1"/>
</dbReference>
<dbReference type="GO" id="GO:0005686">
    <property type="term" value="C:U2 snRNP"/>
    <property type="evidence" value="ECO:0007669"/>
    <property type="project" value="TreeGrafter"/>
</dbReference>
<dbReference type="GO" id="GO:0000381">
    <property type="term" value="P:regulation of alternative mRNA splicing, via spliceosome"/>
    <property type="evidence" value="ECO:0007669"/>
    <property type="project" value="TreeGrafter"/>
</dbReference>
<dbReference type="PROSITE" id="PS50128">
    <property type="entry name" value="SURP"/>
    <property type="match status" value="2"/>
</dbReference>
<dbReference type="CDD" id="cd01800">
    <property type="entry name" value="Ubl_SF3a120"/>
    <property type="match status" value="1"/>
</dbReference>
<feature type="compositionally biased region" description="Acidic residues" evidence="7">
    <location>
        <begin position="312"/>
        <end position="329"/>
    </location>
</feature>
<dbReference type="PANTHER" id="PTHR15316">
    <property type="entry name" value="SPLICEOSOME ASSOCIATED PROTEIN 114/SWAP SPLICING FACTOR-RELATED"/>
    <property type="match status" value="1"/>
</dbReference>
<feature type="compositionally biased region" description="Pro residues" evidence="7">
    <location>
        <begin position="335"/>
        <end position="347"/>
    </location>
</feature>
<dbReference type="eggNOG" id="KOG0007">
    <property type="taxonomic scope" value="Eukaryota"/>
</dbReference>
<feature type="domain" description="SURP motif" evidence="9">
    <location>
        <begin position="136"/>
        <end position="178"/>
    </location>
</feature>
<comment type="subcellular location">
    <subcellularLocation>
        <location evidence="1">Nucleus</location>
    </subcellularLocation>
</comment>
<evidence type="ECO:0000256" key="6">
    <source>
        <dbReference type="ARBA" id="ARBA00023242"/>
    </source>
</evidence>
<evidence type="ECO:0000259" key="9">
    <source>
        <dbReference type="PROSITE" id="PS50128"/>
    </source>
</evidence>
<evidence type="ECO:0000256" key="3">
    <source>
        <dbReference type="ARBA" id="ARBA00022728"/>
    </source>
</evidence>
<dbReference type="STRING" id="461836.A0A0L0DRP6"/>
<keyword evidence="2" id="KW-0507">mRNA processing</keyword>
<gene>
    <name evidence="10" type="ORF">AMSG_10590</name>
</gene>
<dbReference type="OMA" id="HAYYRHR"/>
<feature type="compositionally biased region" description="Low complexity" evidence="7">
    <location>
        <begin position="511"/>
        <end position="520"/>
    </location>
</feature>
<dbReference type="Pfam" id="PF12230">
    <property type="entry name" value="PRP21_like_P"/>
    <property type="match status" value="1"/>
</dbReference>
<dbReference type="Gene3D" id="1.10.10.790">
    <property type="entry name" value="Surp module"/>
    <property type="match status" value="2"/>
</dbReference>
<keyword evidence="6" id="KW-0539">Nucleus</keyword>
<dbReference type="Pfam" id="PF01805">
    <property type="entry name" value="Surp"/>
    <property type="match status" value="2"/>
</dbReference>
<protein>
    <submittedName>
        <fullName evidence="10">Pre-mRNA-splicing factor sap114</fullName>
    </submittedName>
</protein>
<dbReference type="GO" id="GO:0071013">
    <property type="term" value="C:catalytic step 2 spliceosome"/>
    <property type="evidence" value="ECO:0007669"/>
    <property type="project" value="TreeGrafter"/>
</dbReference>
<dbReference type="InterPro" id="IPR022030">
    <property type="entry name" value="SF3A1_dom"/>
</dbReference>
<keyword evidence="4" id="KW-0677">Repeat</keyword>
<accession>A0A0L0DRP6</accession>
<feature type="compositionally biased region" description="Pro residues" evidence="7">
    <location>
        <begin position="575"/>
        <end position="591"/>
    </location>
</feature>
<feature type="compositionally biased region" description="Low complexity" evidence="7">
    <location>
        <begin position="451"/>
        <end position="461"/>
    </location>
</feature>
<feature type="domain" description="Ubiquitin-like" evidence="8">
    <location>
        <begin position="646"/>
        <end position="733"/>
    </location>
</feature>
<dbReference type="GO" id="GO:0045292">
    <property type="term" value="P:mRNA cis splicing, via spliceosome"/>
    <property type="evidence" value="ECO:0007669"/>
    <property type="project" value="InterPro"/>
</dbReference>
<dbReference type="GO" id="GO:0003723">
    <property type="term" value="F:RNA binding"/>
    <property type="evidence" value="ECO:0007669"/>
    <property type="project" value="InterPro"/>
</dbReference>
<dbReference type="InterPro" id="IPR000061">
    <property type="entry name" value="Surp"/>
</dbReference>
<dbReference type="OrthoDB" id="447637at2759"/>
<evidence type="ECO:0000256" key="4">
    <source>
        <dbReference type="ARBA" id="ARBA00022737"/>
    </source>
</evidence>
<sequence length="736" mass="77245">MSSAVAPITNPPPGVKTICDRTAKFIASSGDEYEDKIRKQEAGNDKFAFLDPKSPYHAYYAFRLEQARRALRKDAPAQEIVLSSEARQLQETLQAAVTTQEAMEAEAAAAFTVPEPPPNHFLLTQAPALTAKDLDVIKLMARFVAVHGAKFMETIAAREQGNALMGFLRPSHSLHPVFLQFIDQYKRVIDLPDSDRQRLAKAASSKAAVVGAATAKYEYVRYKRTKDKKELPESRVAGLAPAARIDWHDFVIVSTVTPADIDPSAHDGAELVVLTSARNRTRAGGAPIPALARAAQTVLPAGVPAGFVDGAVEDDNDDADMDMSDDDESAAVAPAPAPAPVPAPTPAPAVAAPKPAPPPAGVKIVKNYEPKVLDAASRVAAAKTAICELCGQSVPLDDFEEHRRIELLDPKWAKHRAAEEAARKTTALAQGPAISGHLKRLAQARSDIFVSSGDGSGNNESGDAKPAPIIWDGDKSTAKAAKAAARKRAAEQQRASASNGSAPQQGQVIGPRPAAASRPLQLPPPQQQPHHQPRMPPQYPGHPGQGYRPPSGYPMAGAGGPYPPQMHVQGGPGKPGGPPFHPSNPSNPPHPGYGMLQPGSAPLAKRQKTMGGSAAGAGAARASATGGGGGGLQPEAQFAVAHPGKVAVAVHVPSEAAHAKFGFNGQVVTIELDVRDTIADLKPKLSAALNGMPLSKMAFATGTIASLSNNKSLAYYNITSATPVHLSFKGRGKRKR</sequence>
<evidence type="ECO:0000256" key="7">
    <source>
        <dbReference type="SAM" id="MobiDB-lite"/>
    </source>
</evidence>
<dbReference type="Gene3D" id="3.10.20.90">
    <property type="entry name" value="Phosphatidylinositol 3-kinase Catalytic Subunit, Chain A, domain 1"/>
    <property type="match status" value="1"/>
</dbReference>
<feature type="region of interest" description="Disordered" evidence="7">
    <location>
        <begin position="312"/>
        <end position="354"/>
    </location>
</feature>
<evidence type="ECO:0000313" key="11">
    <source>
        <dbReference type="Proteomes" id="UP000054408"/>
    </source>
</evidence>
<keyword evidence="3" id="KW-0747">Spliceosome</keyword>
<dbReference type="SMART" id="SM00648">
    <property type="entry name" value="SWAP"/>
    <property type="match status" value="2"/>
</dbReference>
<keyword evidence="5" id="KW-0508">mRNA splicing</keyword>
<feature type="compositionally biased region" description="Low complexity" evidence="7">
    <location>
        <begin position="541"/>
        <end position="556"/>
    </location>
</feature>
<dbReference type="InterPro" id="IPR029071">
    <property type="entry name" value="Ubiquitin-like_domsf"/>
</dbReference>
<dbReference type="InterPro" id="IPR035563">
    <property type="entry name" value="SF3As1_ubi"/>
</dbReference>
<evidence type="ECO:0000259" key="8">
    <source>
        <dbReference type="PROSITE" id="PS50053"/>
    </source>
</evidence>
<organism evidence="10 11">
    <name type="scientific">Thecamonas trahens ATCC 50062</name>
    <dbReference type="NCBI Taxonomy" id="461836"/>
    <lineage>
        <taxon>Eukaryota</taxon>
        <taxon>Apusozoa</taxon>
        <taxon>Apusomonadida</taxon>
        <taxon>Apusomonadidae</taxon>
        <taxon>Thecamonas</taxon>
    </lineage>
</organism>
<dbReference type="InterPro" id="IPR045146">
    <property type="entry name" value="SF3A1"/>
</dbReference>
<dbReference type="SUPFAM" id="SSF109905">
    <property type="entry name" value="Surp module (SWAP domain)"/>
    <property type="match status" value="2"/>
</dbReference>
<dbReference type="GO" id="GO:0071004">
    <property type="term" value="C:U2-type prespliceosome"/>
    <property type="evidence" value="ECO:0007669"/>
    <property type="project" value="TreeGrafter"/>
</dbReference>
<dbReference type="InterPro" id="IPR035967">
    <property type="entry name" value="SWAP/Surp_sf"/>
</dbReference>
<name>A0A0L0DRP6_THETB</name>
<keyword evidence="11" id="KW-1185">Reference proteome</keyword>
<dbReference type="GeneID" id="25568779"/>
<dbReference type="PROSITE" id="PS50053">
    <property type="entry name" value="UBIQUITIN_2"/>
    <property type="match status" value="1"/>
</dbReference>
<dbReference type="RefSeq" id="XP_013753515.1">
    <property type="nucleotide sequence ID" value="XM_013898061.1"/>
</dbReference>
<evidence type="ECO:0000313" key="10">
    <source>
        <dbReference type="EMBL" id="KNC54927.1"/>
    </source>
</evidence>
<dbReference type="AlphaFoldDB" id="A0A0L0DRP6"/>
<proteinExistence type="predicted"/>
<evidence type="ECO:0000256" key="1">
    <source>
        <dbReference type="ARBA" id="ARBA00004123"/>
    </source>
</evidence>
<evidence type="ECO:0000256" key="2">
    <source>
        <dbReference type="ARBA" id="ARBA00022664"/>
    </source>
</evidence>